<evidence type="ECO:0000313" key="3">
    <source>
        <dbReference type="Proteomes" id="UP000322667"/>
    </source>
</evidence>
<proteinExistence type="predicted"/>
<keyword evidence="1" id="KW-0472">Membrane</keyword>
<reference evidence="2 3" key="1">
    <citation type="submission" date="2019-07" db="EMBL/GenBank/DDBJ databases">
        <title>WGS assembly of Gossypium tomentosum.</title>
        <authorList>
            <person name="Chen Z.J."/>
            <person name="Sreedasyam A."/>
            <person name="Ando A."/>
            <person name="Song Q."/>
            <person name="De L."/>
            <person name="Hulse-Kemp A."/>
            <person name="Ding M."/>
            <person name="Ye W."/>
            <person name="Kirkbride R."/>
            <person name="Jenkins J."/>
            <person name="Plott C."/>
            <person name="Lovell J."/>
            <person name="Lin Y.-M."/>
            <person name="Vaughn R."/>
            <person name="Liu B."/>
            <person name="Li W."/>
            <person name="Simpson S."/>
            <person name="Scheffler B."/>
            <person name="Saski C."/>
            <person name="Grover C."/>
            <person name="Hu G."/>
            <person name="Conover J."/>
            <person name="Carlson J."/>
            <person name="Shu S."/>
            <person name="Boston L."/>
            <person name="Williams M."/>
            <person name="Peterson D."/>
            <person name="Mcgee K."/>
            <person name="Jones D."/>
            <person name="Wendel J."/>
            <person name="Stelly D."/>
            <person name="Grimwood J."/>
            <person name="Schmutz J."/>
        </authorList>
    </citation>
    <scope>NUCLEOTIDE SEQUENCE [LARGE SCALE GENOMIC DNA]</scope>
    <source>
        <strain evidence="2">7179.01</strain>
    </source>
</reference>
<dbReference type="AlphaFoldDB" id="A0A5D2MBG0"/>
<organism evidence="2 3">
    <name type="scientific">Gossypium tomentosum</name>
    <name type="common">Hawaiian cotton</name>
    <name type="synonym">Gossypium sandvicense</name>
    <dbReference type="NCBI Taxonomy" id="34277"/>
    <lineage>
        <taxon>Eukaryota</taxon>
        <taxon>Viridiplantae</taxon>
        <taxon>Streptophyta</taxon>
        <taxon>Embryophyta</taxon>
        <taxon>Tracheophyta</taxon>
        <taxon>Spermatophyta</taxon>
        <taxon>Magnoliopsida</taxon>
        <taxon>eudicotyledons</taxon>
        <taxon>Gunneridae</taxon>
        <taxon>Pentapetalae</taxon>
        <taxon>rosids</taxon>
        <taxon>malvids</taxon>
        <taxon>Malvales</taxon>
        <taxon>Malvaceae</taxon>
        <taxon>Malvoideae</taxon>
        <taxon>Gossypium</taxon>
    </lineage>
</organism>
<feature type="transmembrane region" description="Helical" evidence="1">
    <location>
        <begin position="64"/>
        <end position="83"/>
    </location>
</feature>
<gene>
    <name evidence="2" type="ORF">ES332_D01G210500v1</name>
</gene>
<name>A0A5D2MBG0_GOSTO</name>
<protein>
    <submittedName>
        <fullName evidence="2">Uncharacterized protein</fullName>
    </submittedName>
</protein>
<evidence type="ECO:0000256" key="1">
    <source>
        <dbReference type="SAM" id="Phobius"/>
    </source>
</evidence>
<keyword evidence="3" id="KW-1185">Reference proteome</keyword>
<keyword evidence="1" id="KW-0812">Transmembrane</keyword>
<keyword evidence="1" id="KW-1133">Transmembrane helix</keyword>
<sequence>MLQMMEVVCFLLGGCPKRIPSRLCGSKALFDCFLSQAFYGCWSFLLDYYFMFFFCQSSFSFFQVWFHSSFWPMFTLVYLYIYLHLDLSNRLPVTFWIHTS</sequence>
<dbReference type="EMBL" id="CM017623">
    <property type="protein sequence ID" value="TYH88757.1"/>
    <property type="molecule type" value="Genomic_DNA"/>
</dbReference>
<feature type="transmembrane region" description="Helical" evidence="1">
    <location>
        <begin position="36"/>
        <end position="55"/>
    </location>
</feature>
<accession>A0A5D2MBG0</accession>
<dbReference type="Proteomes" id="UP000322667">
    <property type="component" value="Chromosome D01"/>
</dbReference>
<evidence type="ECO:0000313" key="2">
    <source>
        <dbReference type="EMBL" id="TYH88757.1"/>
    </source>
</evidence>